<dbReference type="InParanoid" id="A0A6C2YNB6"/>
<feature type="compositionally biased region" description="Polar residues" evidence="1">
    <location>
        <begin position="182"/>
        <end position="193"/>
    </location>
</feature>
<protein>
    <submittedName>
        <fullName evidence="3">Uncharacterized protein</fullName>
    </submittedName>
</protein>
<evidence type="ECO:0000313" key="4">
    <source>
        <dbReference type="Proteomes" id="UP000464378"/>
    </source>
</evidence>
<accession>A0A6C2YNB6</accession>
<gene>
    <name evidence="3" type="ORF">GMBLW1_08500</name>
</gene>
<keyword evidence="2" id="KW-0812">Transmembrane</keyword>
<feature type="transmembrane region" description="Helical" evidence="2">
    <location>
        <begin position="92"/>
        <end position="116"/>
    </location>
</feature>
<keyword evidence="4" id="KW-1185">Reference proteome</keyword>
<feature type="compositionally biased region" description="Basic and acidic residues" evidence="1">
    <location>
        <begin position="152"/>
        <end position="168"/>
    </location>
</feature>
<sequence>MLSESVLKLITAAVDDELSSSDRRELNALLRKDAEVRALYESLMEDSQRLRSLPSYAAPPSMESSILSQIRNAMPVGSRVSPRHHSTKRSRIPIGLSLSLAASVFLLIGFGSFILFSNERAITEPTLAYVHSQSPEIDSREGVIQPSPVNTKMEELASDRRSEDRVPSDRSTGPAPKPTNPRTPSNSGIPSSQNDDRLLASPDHSRDSLGFVVPKLPPLIAFESLASPSAQNQLESLFRSETKVRLELTVEDPNAFLESLGKVTRSQKYQFIQDALLVQRIQSKQPTLPNGLSDQLTPSQWIQLLSTVSATTKMRGKLIATPMLTRDIRDLSRLTGLPESQLIHGSVAKHGSDPAVPDLAQLTAQSLAKSFENRSSSLGSEKPTASKESQLPGIFLFSANPVRAIPETSVELRRFLVIPRTKSSDQRLVWLVLRKLDS</sequence>
<evidence type="ECO:0000256" key="1">
    <source>
        <dbReference type="SAM" id="MobiDB-lite"/>
    </source>
</evidence>
<dbReference type="KEGG" id="tim:GMBLW1_08500"/>
<evidence type="ECO:0000256" key="2">
    <source>
        <dbReference type="SAM" id="Phobius"/>
    </source>
</evidence>
<dbReference type="Proteomes" id="UP000464378">
    <property type="component" value="Chromosome"/>
</dbReference>
<reference evidence="3" key="1">
    <citation type="submission" date="2019-04" db="EMBL/GenBank/DDBJ databases">
        <authorList>
            <consortium name="Science for Life Laboratories"/>
        </authorList>
    </citation>
    <scope>NUCLEOTIDE SEQUENCE</scope>
    <source>
        <strain evidence="3">MBLW1</strain>
    </source>
</reference>
<evidence type="ECO:0000313" key="3">
    <source>
        <dbReference type="EMBL" id="VIP03110.1"/>
    </source>
</evidence>
<proteinExistence type="predicted"/>
<keyword evidence="2" id="KW-0472">Membrane</keyword>
<organism evidence="3">
    <name type="scientific">Tuwongella immobilis</name>
    <dbReference type="NCBI Taxonomy" id="692036"/>
    <lineage>
        <taxon>Bacteria</taxon>
        <taxon>Pseudomonadati</taxon>
        <taxon>Planctomycetota</taxon>
        <taxon>Planctomycetia</taxon>
        <taxon>Gemmatales</taxon>
        <taxon>Gemmataceae</taxon>
        <taxon>Tuwongella</taxon>
    </lineage>
</organism>
<dbReference type="EMBL" id="LR593887">
    <property type="protein sequence ID" value="VTS03418.1"/>
    <property type="molecule type" value="Genomic_DNA"/>
</dbReference>
<feature type="compositionally biased region" description="Basic and acidic residues" evidence="1">
    <location>
        <begin position="194"/>
        <end position="203"/>
    </location>
</feature>
<feature type="region of interest" description="Disordered" evidence="1">
    <location>
        <begin position="132"/>
        <end position="203"/>
    </location>
</feature>
<keyword evidence="2" id="KW-1133">Transmembrane helix</keyword>
<name>A0A6C2YNB6_9BACT</name>
<dbReference type="AlphaFoldDB" id="A0A6C2YNB6"/>
<dbReference type="EMBL" id="LR586016">
    <property type="protein sequence ID" value="VIP03110.1"/>
    <property type="molecule type" value="Genomic_DNA"/>
</dbReference>